<dbReference type="EMBL" id="JBHRZT010000026">
    <property type="protein sequence ID" value="MFC3883321.1"/>
    <property type="molecule type" value="Genomic_DNA"/>
</dbReference>
<keyword evidence="2" id="KW-1185">Reference proteome</keyword>
<dbReference type="InterPro" id="IPR036638">
    <property type="entry name" value="HLH_DNA-bd_sf"/>
</dbReference>
<dbReference type="Proteomes" id="UP001595752">
    <property type="component" value="Unassembled WGS sequence"/>
</dbReference>
<dbReference type="SUPFAM" id="SSF140500">
    <property type="entry name" value="BAS1536-like"/>
    <property type="match status" value="1"/>
</dbReference>
<dbReference type="InterPro" id="IPR053028">
    <property type="entry name" value="Spo0E-like_phosphatase"/>
</dbReference>
<comment type="caution">
    <text evidence="1">The sequence shown here is derived from an EMBL/GenBank/DDBJ whole genome shotgun (WGS) entry which is preliminary data.</text>
</comment>
<gene>
    <name evidence="1" type="ORF">ACFOU2_07225</name>
</gene>
<dbReference type="PANTHER" id="PTHR41263">
    <property type="entry name" value="ASPARTYL-PHOSPHATE PHOSPHATASE YISI"/>
    <property type="match status" value="1"/>
</dbReference>
<protein>
    <submittedName>
        <fullName evidence="1">Spo0E family sporulation regulatory protein-aspartic acid phosphatase</fullName>
    </submittedName>
</protein>
<dbReference type="PANTHER" id="PTHR41263:SF1">
    <property type="entry name" value="ASPARTYL-PHOSPHATE PHOSPHATASE YISI"/>
    <property type="match status" value="1"/>
</dbReference>
<dbReference type="InterPro" id="IPR037208">
    <property type="entry name" value="Spo0E-like_sf"/>
</dbReference>
<organism evidence="1 2">
    <name type="scientific">Bacillus songklensis</name>
    <dbReference type="NCBI Taxonomy" id="1069116"/>
    <lineage>
        <taxon>Bacteria</taxon>
        <taxon>Bacillati</taxon>
        <taxon>Bacillota</taxon>
        <taxon>Bacilli</taxon>
        <taxon>Bacillales</taxon>
        <taxon>Bacillaceae</taxon>
        <taxon>Bacillus</taxon>
    </lineage>
</organism>
<dbReference type="Gene3D" id="4.10.280.10">
    <property type="entry name" value="Helix-loop-helix DNA-binding domain"/>
    <property type="match status" value="1"/>
</dbReference>
<dbReference type="Pfam" id="PF09388">
    <property type="entry name" value="SpoOE-like"/>
    <property type="match status" value="1"/>
</dbReference>
<evidence type="ECO:0000313" key="1">
    <source>
        <dbReference type="EMBL" id="MFC3883321.1"/>
    </source>
</evidence>
<sequence length="79" mass="9350">MFFYGNRSEAEALLIEIVQKRQKMMMLAEEKGFTSMETIECSQELDELLNIYQQLLTKKEKRKGFFSFLAKPFVFQKLG</sequence>
<reference evidence="2" key="1">
    <citation type="journal article" date="2019" name="Int. J. Syst. Evol. Microbiol.">
        <title>The Global Catalogue of Microorganisms (GCM) 10K type strain sequencing project: providing services to taxonomists for standard genome sequencing and annotation.</title>
        <authorList>
            <consortium name="The Broad Institute Genomics Platform"/>
            <consortium name="The Broad Institute Genome Sequencing Center for Infectious Disease"/>
            <person name="Wu L."/>
            <person name="Ma J."/>
        </authorList>
    </citation>
    <scope>NUCLEOTIDE SEQUENCE [LARGE SCALE GENOMIC DNA]</scope>
    <source>
        <strain evidence="2">CCUG 61889</strain>
    </source>
</reference>
<name>A0ABV8B290_9BACI</name>
<dbReference type="InterPro" id="IPR018540">
    <property type="entry name" value="Spo0E-like"/>
</dbReference>
<dbReference type="RefSeq" id="WP_377913689.1">
    <property type="nucleotide sequence ID" value="NZ_JBHRZT010000026.1"/>
</dbReference>
<evidence type="ECO:0000313" key="2">
    <source>
        <dbReference type="Proteomes" id="UP001595752"/>
    </source>
</evidence>
<accession>A0ABV8B290</accession>
<proteinExistence type="predicted"/>